<feature type="compositionally biased region" description="Polar residues" evidence="1">
    <location>
        <begin position="27"/>
        <end position="39"/>
    </location>
</feature>
<name>A0A6G1QKC6_CHAAH</name>
<keyword evidence="3" id="KW-1185">Reference proteome</keyword>
<protein>
    <submittedName>
        <fullName evidence="2">Uncharacterized protein</fullName>
    </submittedName>
</protein>
<proteinExistence type="predicted"/>
<feature type="region of interest" description="Disordered" evidence="1">
    <location>
        <begin position="25"/>
        <end position="58"/>
    </location>
</feature>
<reference evidence="2 3" key="1">
    <citation type="submission" date="2019-02" db="EMBL/GenBank/DDBJ databases">
        <title>Opniocepnalus argus genome.</title>
        <authorList>
            <person name="Zhou C."/>
            <person name="Xiao S."/>
        </authorList>
    </citation>
    <scope>NUCLEOTIDE SEQUENCE [LARGE SCALE GENOMIC DNA]</scope>
    <source>
        <strain evidence="2">OARG1902GOOAL</strain>
        <tissue evidence="2">Muscle</tissue>
    </source>
</reference>
<feature type="compositionally biased region" description="Polar residues" evidence="1">
    <location>
        <begin position="47"/>
        <end position="58"/>
    </location>
</feature>
<dbReference type="AlphaFoldDB" id="A0A6G1QKC6"/>
<organism evidence="2 3">
    <name type="scientific">Channa argus</name>
    <name type="common">Northern snakehead</name>
    <name type="synonym">Ophicephalus argus</name>
    <dbReference type="NCBI Taxonomy" id="215402"/>
    <lineage>
        <taxon>Eukaryota</taxon>
        <taxon>Metazoa</taxon>
        <taxon>Chordata</taxon>
        <taxon>Craniata</taxon>
        <taxon>Vertebrata</taxon>
        <taxon>Euteleostomi</taxon>
        <taxon>Actinopterygii</taxon>
        <taxon>Neopterygii</taxon>
        <taxon>Teleostei</taxon>
        <taxon>Neoteleostei</taxon>
        <taxon>Acanthomorphata</taxon>
        <taxon>Anabantaria</taxon>
        <taxon>Anabantiformes</taxon>
        <taxon>Channoidei</taxon>
        <taxon>Channidae</taxon>
        <taxon>Channa</taxon>
    </lineage>
</organism>
<evidence type="ECO:0000313" key="3">
    <source>
        <dbReference type="Proteomes" id="UP000503349"/>
    </source>
</evidence>
<evidence type="ECO:0000256" key="1">
    <source>
        <dbReference type="SAM" id="MobiDB-lite"/>
    </source>
</evidence>
<dbReference type="EMBL" id="CM015729">
    <property type="protein sequence ID" value="KAF3703002.1"/>
    <property type="molecule type" value="Genomic_DNA"/>
</dbReference>
<accession>A0A6G1QKC6</accession>
<sequence>MPAADAILLSSGALIRPLVIKRRTDRGSSSFARANSSAVPNAEGNCPGSSTAQIAPHD</sequence>
<dbReference type="Proteomes" id="UP000503349">
    <property type="component" value="Chromosome 18"/>
</dbReference>
<reference evidence="3" key="2">
    <citation type="submission" date="2019-02" db="EMBL/GenBank/DDBJ databases">
        <title>Opniocepnalus argus Var Kimnra genome.</title>
        <authorList>
            <person name="Zhou C."/>
            <person name="Xiao S."/>
        </authorList>
    </citation>
    <scope>NUCLEOTIDE SEQUENCE [LARGE SCALE GENOMIC DNA]</scope>
</reference>
<evidence type="ECO:0000313" key="2">
    <source>
        <dbReference type="EMBL" id="KAF3703002.1"/>
    </source>
</evidence>
<gene>
    <name evidence="2" type="ORF">EXN66_Car018690</name>
</gene>